<dbReference type="InterPro" id="IPR008806">
    <property type="entry name" value="RNA_pol_III_Rpc82_C"/>
</dbReference>
<keyword evidence="15" id="KW-1185">Reference proteome</keyword>
<dbReference type="InterPro" id="IPR036388">
    <property type="entry name" value="WH-like_DNA-bd_sf"/>
</dbReference>
<evidence type="ECO:0000259" key="13">
    <source>
        <dbReference type="Pfam" id="PF22536"/>
    </source>
</evidence>
<dbReference type="Pfam" id="PF22536">
    <property type="entry name" value="WHD_POLR3C"/>
    <property type="match status" value="1"/>
</dbReference>
<feature type="region of interest" description="Disordered" evidence="10">
    <location>
        <begin position="131"/>
        <end position="158"/>
    </location>
</feature>
<dbReference type="InterPro" id="IPR055207">
    <property type="entry name" value="POLR3C_WHD"/>
</dbReference>
<protein>
    <recommendedName>
        <fullName evidence="4 9">DNA-directed RNA polymerase III subunit RPC3</fullName>
        <shortName evidence="9">RNA polymerase III subunit C3</shortName>
    </recommendedName>
</protein>
<evidence type="ECO:0000259" key="12">
    <source>
        <dbReference type="Pfam" id="PF08221"/>
    </source>
</evidence>
<dbReference type="InterPro" id="IPR013197">
    <property type="entry name" value="RNA_pol_III_RPC82-rel_HTH"/>
</dbReference>
<evidence type="ECO:0000256" key="9">
    <source>
        <dbReference type="RuleBase" id="RU367076"/>
    </source>
</evidence>
<keyword evidence="7 9" id="KW-0539">Nucleus</keyword>
<feature type="domain" description="RNA polymerase III subunit RPC82-related helix-turn-helix" evidence="12">
    <location>
        <begin position="7"/>
        <end position="66"/>
    </location>
</feature>
<keyword evidence="5 9" id="KW-0240">DNA-directed RNA polymerase</keyword>
<dbReference type="PANTHER" id="PTHR12949">
    <property type="entry name" value="RNA POLYMERASE III DNA DIRECTED -RELATED"/>
    <property type="match status" value="1"/>
</dbReference>
<dbReference type="Proteomes" id="UP000606974">
    <property type="component" value="Unassembled WGS sequence"/>
</dbReference>
<dbReference type="InterPro" id="IPR036390">
    <property type="entry name" value="WH_DNA-bd_sf"/>
</dbReference>
<dbReference type="GO" id="GO:0003697">
    <property type="term" value="F:single-stranded DNA binding"/>
    <property type="evidence" value="ECO:0007669"/>
    <property type="project" value="UniProtKB-UniRule"/>
</dbReference>
<dbReference type="Pfam" id="PF08221">
    <property type="entry name" value="HTH_9"/>
    <property type="match status" value="1"/>
</dbReference>
<comment type="subcellular location">
    <subcellularLocation>
        <location evidence="1 9">Nucleus</location>
    </subcellularLocation>
</comment>
<gene>
    <name evidence="14" type="ORF">GJ744_003740</name>
</gene>
<dbReference type="EMBL" id="JAACFV010000178">
    <property type="protein sequence ID" value="KAF7503448.1"/>
    <property type="molecule type" value="Genomic_DNA"/>
</dbReference>
<evidence type="ECO:0000256" key="3">
    <source>
        <dbReference type="ARBA" id="ARBA00011206"/>
    </source>
</evidence>
<evidence type="ECO:0000256" key="5">
    <source>
        <dbReference type="ARBA" id="ARBA00022478"/>
    </source>
</evidence>
<feature type="region of interest" description="Disordered" evidence="10">
    <location>
        <begin position="240"/>
        <end position="265"/>
    </location>
</feature>
<evidence type="ECO:0000313" key="14">
    <source>
        <dbReference type="EMBL" id="KAF7503448.1"/>
    </source>
</evidence>
<comment type="similarity">
    <text evidence="2 9">Belongs to the RNA polymerase beta chain family.</text>
</comment>
<dbReference type="GO" id="GO:0005666">
    <property type="term" value="C:RNA polymerase III complex"/>
    <property type="evidence" value="ECO:0007669"/>
    <property type="project" value="UniProtKB-UniRule"/>
</dbReference>
<evidence type="ECO:0000256" key="4">
    <source>
        <dbReference type="ARBA" id="ARBA00016689"/>
    </source>
</evidence>
<evidence type="ECO:0000256" key="1">
    <source>
        <dbReference type="ARBA" id="ARBA00004123"/>
    </source>
</evidence>
<dbReference type="PANTHER" id="PTHR12949:SF0">
    <property type="entry name" value="DNA-DIRECTED RNA POLYMERASE III SUBUNIT RPC3"/>
    <property type="match status" value="1"/>
</dbReference>
<feature type="domain" description="RNA polymerase III Rpc82 C -terminal" evidence="11">
    <location>
        <begin position="165"/>
        <end position="429"/>
    </location>
</feature>
<evidence type="ECO:0000256" key="7">
    <source>
        <dbReference type="ARBA" id="ARBA00023242"/>
    </source>
</evidence>
<organism evidence="14 15">
    <name type="scientific">Endocarpon pusillum</name>
    <dbReference type="NCBI Taxonomy" id="364733"/>
    <lineage>
        <taxon>Eukaryota</taxon>
        <taxon>Fungi</taxon>
        <taxon>Dikarya</taxon>
        <taxon>Ascomycota</taxon>
        <taxon>Pezizomycotina</taxon>
        <taxon>Eurotiomycetes</taxon>
        <taxon>Chaetothyriomycetidae</taxon>
        <taxon>Verrucariales</taxon>
        <taxon>Verrucariaceae</taxon>
        <taxon>Endocarpon</taxon>
    </lineage>
</organism>
<evidence type="ECO:0000313" key="15">
    <source>
        <dbReference type="Proteomes" id="UP000606974"/>
    </source>
</evidence>
<sequence length="600" mass="68951">MSKSLAELCSLLIEDNYGEFYAHIFATLLSHGRLLALQLALKCHLPLRQIQHGLAVLVQAGLVFHHTTSEGRTSYEANPRNAYDLVRPGRTLELVQKRFGRAASAIVTQLLLLGHAPVGQLKTVNRTANESTTVQDHDIENDRANSTSIVGSPAEDRPDVEIDNALRELCTHGLICRVREAHFRTEADTRQLVEEKVHNSFRSTAKGTKLKEEFAEKVEEAIEKEVDICINFRKSGPENMIPQKRKLDDADNIPNPKRPKLSNGVATNEGFDPTYFVGDDTNFLNDSLVVRLNYARIAVLFRNSRLVSLVTAIYGKSFSRTYEAILHQLEPDLPDPKENISLGPEQERSPGTTSEVDEALLAQDLAHHETYKEHSGSPWRRVNGYVNGIKHQLTPEARSHLEVLCQEPYRFLSRSLEYPDRYVVEYSPLSIHLRNAEIFRIIFARFDKYAVRIIRVLLDKGKLDEKHLQETVLMSAKELRQILAMLQQAGYLELQEVPREAQRQPSRTIYLWFYDPDRVRKMLIENTYKCMARCFQRMKVERDKIRSTIEKSERSDVKGKEEKLLARAELEVLKGWRRKEEWLLGEVGRLDELIFVLRDF</sequence>
<keyword evidence="6 9" id="KW-0804">Transcription</keyword>
<evidence type="ECO:0000256" key="8">
    <source>
        <dbReference type="ARBA" id="ARBA00025127"/>
    </source>
</evidence>
<comment type="subunit">
    <text evidence="3 9">Component of the RNA polymerase III (Pol III) complex consisting of 17 subunits.</text>
</comment>
<name>A0A8H7A6H1_9EURO</name>
<proteinExistence type="inferred from homology"/>
<dbReference type="OrthoDB" id="272392at2759"/>
<dbReference type="AlphaFoldDB" id="A0A8H7A6H1"/>
<dbReference type="Gene3D" id="1.10.10.10">
    <property type="entry name" value="Winged helix-like DNA-binding domain superfamily/Winged helix DNA-binding domain"/>
    <property type="match status" value="2"/>
</dbReference>
<comment type="function">
    <text evidence="8 9">DNA-dependent RNA polymerase catalyzes the transcription of DNA into RNA using the four ribonucleoside triphosphates as substrates. Specific core component of RNA polymerase III which synthesizes small RNAs, such as 5S rRNA and tRNAs.</text>
</comment>
<evidence type="ECO:0000256" key="6">
    <source>
        <dbReference type="ARBA" id="ARBA00023163"/>
    </source>
</evidence>
<feature type="region of interest" description="Disordered" evidence="10">
    <location>
        <begin position="333"/>
        <end position="354"/>
    </location>
</feature>
<dbReference type="GO" id="GO:0006351">
    <property type="term" value="P:DNA-templated transcription"/>
    <property type="evidence" value="ECO:0007669"/>
    <property type="project" value="InterPro"/>
</dbReference>
<accession>A0A8H7A6H1</accession>
<comment type="caution">
    <text evidence="14">The sequence shown here is derived from an EMBL/GenBank/DDBJ whole genome shotgun (WGS) entry which is preliminary data.</text>
</comment>
<dbReference type="InterPro" id="IPR039748">
    <property type="entry name" value="RPC3"/>
</dbReference>
<evidence type="ECO:0000259" key="11">
    <source>
        <dbReference type="Pfam" id="PF05645"/>
    </source>
</evidence>
<evidence type="ECO:0000256" key="10">
    <source>
        <dbReference type="SAM" id="MobiDB-lite"/>
    </source>
</evidence>
<reference evidence="14" key="1">
    <citation type="submission" date="2020-02" db="EMBL/GenBank/DDBJ databases">
        <authorList>
            <person name="Palmer J.M."/>
        </authorList>
    </citation>
    <scope>NUCLEOTIDE SEQUENCE</scope>
    <source>
        <strain evidence="14">EPUS1.4</strain>
        <tissue evidence="14">Thallus</tissue>
    </source>
</reference>
<dbReference type="Pfam" id="PF05645">
    <property type="entry name" value="RNA_pol_Rpc82"/>
    <property type="match status" value="1"/>
</dbReference>
<feature type="domain" description="DNA-directed RNA polymerase III subunit RPC3 winged-helix" evidence="13">
    <location>
        <begin position="440"/>
        <end position="513"/>
    </location>
</feature>
<evidence type="ECO:0000256" key="2">
    <source>
        <dbReference type="ARBA" id="ARBA00006835"/>
    </source>
</evidence>
<dbReference type="SUPFAM" id="SSF46785">
    <property type="entry name" value="Winged helix' DNA-binding domain"/>
    <property type="match status" value="1"/>
</dbReference>